<comment type="caution">
    <text evidence="1">The sequence shown here is derived from an EMBL/GenBank/DDBJ whole genome shotgun (WGS) entry which is preliminary data.</text>
</comment>
<sequence>MFFALAYGSFGDLLETAKLAVRVVKLLRDGARGKLSQERLALAVELQTLNSDLITLDFIASAFHLDTSGTRSLVVLRIRSEVESCRILLTQFLAKLKAPRSFLGTIIGALSEESELAEFRTKMSRPLKAIRTLMAMLNLSMSQGIGMEVERMGSQILQVLGSQVVQVGERFDHLGDRLAAYHEAVMNRPIPAQSSTIFSASLIPPGVIFPSPCVIAVCTPIWIV</sequence>
<protein>
    <submittedName>
        <fullName evidence="1">Uncharacterized protein</fullName>
    </submittedName>
</protein>
<dbReference type="EMBL" id="JARKIE010000046">
    <property type="protein sequence ID" value="KAJ7693415.1"/>
    <property type="molecule type" value="Genomic_DNA"/>
</dbReference>
<proteinExistence type="predicted"/>
<keyword evidence="2" id="KW-1185">Reference proteome</keyword>
<name>A0AAD7DJW7_MYCRO</name>
<gene>
    <name evidence="1" type="ORF">B0H17DRAFT_1330503</name>
</gene>
<accession>A0AAD7DJW7</accession>
<reference evidence="1" key="1">
    <citation type="submission" date="2023-03" db="EMBL/GenBank/DDBJ databases">
        <title>Massive genome expansion in bonnet fungi (Mycena s.s.) driven by repeated elements and novel gene families across ecological guilds.</title>
        <authorList>
            <consortium name="Lawrence Berkeley National Laboratory"/>
            <person name="Harder C.B."/>
            <person name="Miyauchi S."/>
            <person name="Viragh M."/>
            <person name="Kuo A."/>
            <person name="Thoen E."/>
            <person name="Andreopoulos B."/>
            <person name="Lu D."/>
            <person name="Skrede I."/>
            <person name="Drula E."/>
            <person name="Henrissat B."/>
            <person name="Morin E."/>
            <person name="Kohler A."/>
            <person name="Barry K."/>
            <person name="LaButti K."/>
            <person name="Morin E."/>
            <person name="Salamov A."/>
            <person name="Lipzen A."/>
            <person name="Mereny Z."/>
            <person name="Hegedus B."/>
            <person name="Baldrian P."/>
            <person name="Stursova M."/>
            <person name="Weitz H."/>
            <person name="Taylor A."/>
            <person name="Grigoriev I.V."/>
            <person name="Nagy L.G."/>
            <person name="Martin F."/>
            <person name="Kauserud H."/>
        </authorList>
    </citation>
    <scope>NUCLEOTIDE SEQUENCE</scope>
    <source>
        <strain evidence="1">CBHHK067</strain>
    </source>
</reference>
<dbReference type="Proteomes" id="UP001221757">
    <property type="component" value="Unassembled WGS sequence"/>
</dbReference>
<dbReference type="AlphaFoldDB" id="A0AAD7DJW7"/>
<organism evidence="1 2">
    <name type="scientific">Mycena rosella</name>
    <name type="common">Pink bonnet</name>
    <name type="synonym">Agaricus rosellus</name>
    <dbReference type="NCBI Taxonomy" id="1033263"/>
    <lineage>
        <taxon>Eukaryota</taxon>
        <taxon>Fungi</taxon>
        <taxon>Dikarya</taxon>
        <taxon>Basidiomycota</taxon>
        <taxon>Agaricomycotina</taxon>
        <taxon>Agaricomycetes</taxon>
        <taxon>Agaricomycetidae</taxon>
        <taxon>Agaricales</taxon>
        <taxon>Marasmiineae</taxon>
        <taxon>Mycenaceae</taxon>
        <taxon>Mycena</taxon>
    </lineage>
</organism>
<evidence type="ECO:0000313" key="2">
    <source>
        <dbReference type="Proteomes" id="UP001221757"/>
    </source>
</evidence>
<evidence type="ECO:0000313" key="1">
    <source>
        <dbReference type="EMBL" id="KAJ7693415.1"/>
    </source>
</evidence>